<dbReference type="InterPro" id="IPR036388">
    <property type="entry name" value="WH-like_DNA-bd_sf"/>
</dbReference>
<comment type="caution">
    <text evidence="2">The sequence shown here is derived from an EMBL/GenBank/DDBJ whole genome shotgun (WGS) entry which is preliminary data.</text>
</comment>
<dbReference type="InterPro" id="IPR027417">
    <property type="entry name" value="P-loop_NTPase"/>
</dbReference>
<dbReference type="AlphaFoldDB" id="A0A4Q8ARD5"/>
<accession>A0A4Q8ARD5</accession>
<dbReference type="SMART" id="SM00421">
    <property type="entry name" value="HTH_LUXR"/>
    <property type="match status" value="1"/>
</dbReference>
<dbReference type="RefSeq" id="WP_130506865.1">
    <property type="nucleotide sequence ID" value="NZ_SHLC01000001.1"/>
</dbReference>
<feature type="domain" description="HTH luxR-type" evidence="1">
    <location>
        <begin position="780"/>
        <end position="845"/>
    </location>
</feature>
<dbReference type="CDD" id="cd06170">
    <property type="entry name" value="LuxR_C_like"/>
    <property type="match status" value="1"/>
</dbReference>
<dbReference type="InterPro" id="IPR059106">
    <property type="entry name" value="WHD_MalT"/>
</dbReference>
<dbReference type="Proteomes" id="UP000291483">
    <property type="component" value="Unassembled WGS sequence"/>
</dbReference>
<sequence>MGLYDDTLAKRDLASGLIPPPAVCYVSRPRLDVALDALIDGTRSIVCVWGAPGSGKTTLLASWARTLNEAGHRTSWLSARETPRAPMNIQPLLDPTIADGDDLGFVFIDDVHLLTASERLILFRALESLPARARVVISGRYQPFASLAFLEATGLLCELRTADLAFDECETTRLAARHGITLSEGAVRSVAERTAGWITALALAMPWIRGSSDPEQAIAQFGANHRAVADYLVTEVLLGMDDGDRAVLMAAAVRECIPLELLSVLSGRADAGEVMLALARRNALITEDGGDFRIHPVLLGFMQAEARRHNLELAQRHHAMAAAWYVAHHDGPAAFEQALASADPDTTSAVLDQFGLELALSGTDAFSRAEWRTCQPTESLAMLVIQLLMRAPYSADSRQSRHLVARANQQAGADGVSQDWTLALLAVNCFSSAPDGVVRERLRSLATPSARLLREQSLALDLLAATAEGWCQDRLGNPAGAALLYRQVADAAHSMGYSWLYLLVTDLAVASLAACNEWTQAFALEDQLAQSAQAVMFSQNSRAVAGATVLLEGRRYQRCEPLDIELLDGVIAADPLGADFGLLVPARLLRELPALDSGVQLRAVADRVERISRESGHRFPRLLGAACVRLASARLTLDGREMARDVVDFTQSVLGGDSLEVMTARYVLSPPTQSGESVERRLEDALHGQAKAWHSGAAIAAWIVLAQTAQNTGREAEADARVMRAVRLAEHFQAPRPFLARNGEGVALVEARLGRFGSLERMAEHIVNCGTAALPVGVDELRLIESLTSRERSILRELPVHQSVAEIARKQTLSVNTVKTHLRNIYLKLSVSGRSEAVRVAQERELL</sequence>
<dbReference type="SUPFAM" id="SSF52540">
    <property type="entry name" value="P-loop containing nucleoside triphosphate hydrolases"/>
    <property type="match status" value="1"/>
</dbReference>
<dbReference type="EMBL" id="SHLC01000001">
    <property type="protein sequence ID" value="RZU66703.1"/>
    <property type="molecule type" value="Genomic_DNA"/>
</dbReference>
<dbReference type="Pfam" id="PF00196">
    <property type="entry name" value="GerE"/>
    <property type="match status" value="1"/>
</dbReference>
<keyword evidence="3" id="KW-1185">Reference proteome</keyword>
<dbReference type="GO" id="GO:0003677">
    <property type="term" value="F:DNA binding"/>
    <property type="evidence" value="ECO:0007669"/>
    <property type="project" value="InterPro"/>
</dbReference>
<evidence type="ECO:0000259" key="1">
    <source>
        <dbReference type="PROSITE" id="PS50043"/>
    </source>
</evidence>
<dbReference type="SUPFAM" id="SSF46894">
    <property type="entry name" value="C-terminal effector domain of the bipartite response regulators"/>
    <property type="match status" value="1"/>
</dbReference>
<dbReference type="Gene3D" id="1.10.10.10">
    <property type="entry name" value="Winged helix-like DNA-binding domain superfamily/Winged helix DNA-binding domain"/>
    <property type="match status" value="1"/>
</dbReference>
<evidence type="ECO:0000313" key="3">
    <source>
        <dbReference type="Proteomes" id="UP000291483"/>
    </source>
</evidence>
<name>A0A4Q8ARD5_9MICO</name>
<reference evidence="2 3" key="1">
    <citation type="submission" date="2019-02" db="EMBL/GenBank/DDBJ databases">
        <title>Sequencing the genomes of 1000 actinobacteria strains.</title>
        <authorList>
            <person name="Klenk H.-P."/>
        </authorList>
    </citation>
    <scope>NUCLEOTIDE SEQUENCE [LARGE SCALE GENOMIC DNA]</scope>
    <source>
        <strain evidence="2 3">DSM 18319</strain>
    </source>
</reference>
<dbReference type="Pfam" id="PF25873">
    <property type="entry name" value="WHD_MalT"/>
    <property type="match status" value="1"/>
</dbReference>
<dbReference type="OrthoDB" id="134985at2"/>
<protein>
    <submittedName>
        <fullName evidence="2">ATP/maltotriose-dependent transcriptional regulator MalT</fullName>
    </submittedName>
</protein>
<proteinExistence type="predicted"/>
<dbReference type="PROSITE" id="PS50043">
    <property type="entry name" value="HTH_LUXR_2"/>
    <property type="match status" value="1"/>
</dbReference>
<dbReference type="Gene3D" id="3.40.50.300">
    <property type="entry name" value="P-loop containing nucleotide triphosphate hydrolases"/>
    <property type="match status" value="1"/>
</dbReference>
<gene>
    <name evidence="2" type="ORF">EV379_3069</name>
</gene>
<dbReference type="InterPro" id="IPR000792">
    <property type="entry name" value="Tscrpt_reg_LuxR_C"/>
</dbReference>
<evidence type="ECO:0000313" key="2">
    <source>
        <dbReference type="EMBL" id="RZU66703.1"/>
    </source>
</evidence>
<dbReference type="InterPro" id="IPR016032">
    <property type="entry name" value="Sig_transdc_resp-reg_C-effctor"/>
</dbReference>
<organism evidence="2 3">
    <name type="scientific">Microterricola gilva</name>
    <dbReference type="NCBI Taxonomy" id="393267"/>
    <lineage>
        <taxon>Bacteria</taxon>
        <taxon>Bacillati</taxon>
        <taxon>Actinomycetota</taxon>
        <taxon>Actinomycetes</taxon>
        <taxon>Micrococcales</taxon>
        <taxon>Microbacteriaceae</taxon>
        <taxon>Microterricola</taxon>
    </lineage>
</organism>
<dbReference type="GO" id="GO:0006355">
    <property type="term" value="P:regulation of DNA-templated transcription"/>
    <property type="evidence" value="ECO:0007669"/>
    <property type="project" value="InterPro"/>
</dbReference>